<gene>
    <name evidence="2" type="ORF">EJP69_18595</name>
</gene>
<accession>A0A431TKL3</accession>
<dbReference type="Proteomes" id="UP000267418">
    <property type="component" value="Unassembled WGS sequence"/>
</dbReference>
<proteinExistence type="predicted"/>
<feature type="chain" id="PRO_5019567454" description="Oxidoreductase molybdopterin-binding domain-containing protein" evidence="1">
    <location>
        <begin position="21"/>
        <end position="196"/>
    </location>
</feature>
<dbReference type="Gene3D" id="3.90.420.10">
    <property type="entry name" value="Oxidoreductase, molybdopterin-binding domain"/>
    <property type="match status" value="1"/>
</dbReference>
<sequence length="196" mass="19875">MKDRTLFLMSARWLRRGAAAATAIAAMAMLAGCAGSPPRTSGMAPHTAAAVPGEDTSPSFTVSGAVGKRAVFDLAALQALPAVTVTVGSNSYTGVSLWALLNDATVGLRPDTAVRNPVLSMYVVAVGSDGYRAVVSLAEIAPESGNRVALVAYSLNGAPLGRNGVARLVLAGDVKPGRSVARLAAIEVFAAQPSGR</sequence>
<evidence type="ECO:0000313" key="2">
    <source>
        <dbReference type="EMBL" id="RTQ33513.1"/>
    </source>
</evidence>
<evidence type="ECO:0008006" key="4">
    <source>
        <dbReference type="Google" id="ProtNLM"/>
    </source>
</evidence>
<name>A0A431TKL3_9BURK</name>
<keyword evidence="3" id="KW-1185">Reference proteome</keyword>
<keyword evidence="1" id="KW-0732">Signal</keyword>
<evidence type="ECO:0000313" key="3">
    <source>
        <dbReference type="Proteomes" id="UP000267418"/>
    </source>
</evidence>
<organism evidence="2 3">
    <name type="scientific">Variovorax gossypii</name>
    <dbReference type="NCBI Taxonomy" id="1679495"/>
    <lineage>
        <taxon>Bacteria</taxon>
        <taxon>Pseudomonadati</taxon>
        <taxon>Pseudomonadota</taxon>
        <taxon>Betaproteobacteria</taxon>
        <taxon>Burkholderiales</taxon>
        <taxon>Comamonadaceae</taxon>
        <taxon>Variovorax</taxon>
    </lineage>
</organism>
<feature type="signal peptide" evidence="1">
    <location>
        <begin position="1"/>
        <end position="20"/>
    </location>
</feature>
<dbReference type="EMBL" id="RXOE01000004">
    <property type="protein sequence ID" value="RTQ33513.1"/>
    <property type="molecule type" value="Genomic_DNA"/>
</dbReference>
<dbReference type="SUPFAM" id="SSF56524">
    <property type="entry name" value="Oxidoreductase molybdopterin-binding domain"/>
    <property type="match status" value="1"/>
</dbReference>
<dbReference type="AlphaFoldDB" id="A0A431TKL3"/>
<dbReference type="InterPro" id="IPR036374">
    <property type="entry name" value="OxRdtase_Mopterin-bd_sf"/>
</dbReference>
<comment type="caution">
    <text evidence="2">The sequence shown here is derived from an EMBL/GenBank/DDBJ whole genome shotgun (WGS) entry which is preliminary data.</text>
</comment>
<reference evidence="2 3" key="1">
    <citation type="submission" date="2018-12" db="EMBL/GenBank/DDBJ databases">
        <title>The genome of Variovorax gossypii DSM 100435.</title>
        <authorList>
            <person name="Gao J."/>
            <person name="Sun J."/>
        </authorList>
    </citation>
    <scope>NUCLEOTIDE SEQUENCE [LARGE SCALE GENOMIC DNA]</scope>
    <source>
        <strain evidence="2 3">DSM 100435</strain>
    </source>
</reference>
<protein>
    <recommendedName>
        <fullName evidence="4">Oxidoreductase molybdopterin-binding domain-containing protein</fullName>
    </recommendedName>
</protein>
<dbReference type="PROSITE" id="PS51257">
    <property type="entry name" value="PROKAR_LIPOPROTEIN"/>
    <property type="match status" value="1"/>
</dbReference>
<evidence type="ECO:0000256" key="1">
    <source>
        <dbReference type="SAM" id="SignalP"/>
    </source>
</evidence>
<dbReference type="OrthoDB" id="482420at2"/>
<dbReference type="RefSeq" id="WP_126471974.1">
    <property type="nucleotide sequence ID" value="NZ_RXOE01000004.1"/>
</dbReference>